<comment type="caution">
    <text evidence="1">The sequence shown here is derived from an EMBL/GenBank/DDBJ whole genome shotgun (WGS) entry which is preliminary data.</text>
</comment>
<reference evidence="1" key="1">
    <citation type="journal article" date="2020" name="G3 (Bethesda)">
        <title>High-Quality Assemblies for Three Invasive Social Wasps from the &lt;i&gt;Vespula&lt;/i&gt; Genus.</title>
        <authorList>
            <person name="Harrop T.W.R."/>
            <person name="Guhlin J."/>
            <person name="McLaughlin G.M."/>
            <person name="Permina E."/>
            <person name="Stockwell P."/>
            <person name="Gilligan J."/>
            <person name="Le Lec M.F."/>
            <person name="Gruber M.A.M."/>
            <person name="Quinn O."/>
            <person name="Lovegrove M."/>
            <person name="Duncan E.J."/>
            <person name="Remnant E.J."/>
            <person name="Van Eeckhoven J."/>
            <person name="Graham B."/>
            <person name="Knapp R.A."/>
            <person name="Langford K.W."/>
            <person name="Kronenberg Z."/>
            <person name="Press M.O."/>
            <person name="Eacker S.M."/>
            <person name="Wilson-Rankin E.E."/>
            <person name="Purcell J."/>
            <person name="Lester P.J."/>
            <person name="Dearden P.K."/>
        </authorList>
    </citation>
    <scope>NUCLEOTIDE SEQUENCE</scope>
    <source>
        <strain evidence="1">Volc-1</strain>
    </source>
</reference>
<name>A0A834N0V5_VESPE</name>
<accession>A0A834N0V5</accession>
<organism evidence="1 2">
    <name type="scientific">Vespula pensylvanica</name>
    <name type="common">Western yellow jacket</name>
    <name type="synonym">Wasp</name>
    <dbReference type="NCBI Taxonomy" id="30213"/>
    <lineage>
        <taxon>Eukaryota</taxon>
        <taxon>Metazoa</taxon>
        <taxon>Ecdysozoa</taxon>
        <taxon>Arthropoda</taxon>
        <taxon>Hexapoda</taxon>
        <taxon>Insecta</taxon>
        <taxon>Pterygota</taxon>
        <taxon>Neoptera</taxon>
        <taxon>Endopterygota</taxon>
        <taxon>Hymenoptera</taxon>
        <taxon>Apocrita</taxon>
        <taxon>Aculeata</taxon>
        <taxon>Vespoidea</taxon>
        <taxon>Vespidae</taxon>
        <taxon>Vespinae</taxon>
        <taxon>Vespula</taxon>
    </lineage>
</organism>
<protein>
    <submittedName>
        <fullName evidence="1">Uncharacterized protein</fullName>
    </submittedName>
</protein>
<keyword evidence="2" id="KW-1185">Reference proteome</keyword>
<dbReference type="EMBL" id="JACSDY010000022">
    <property type="protein sequence ID" value="KAF7392312.1"/>
    <property type="molecule type" value="Genomic_DNA"/>
</dbReference>
<dbReference type="AlphaFoldDB" id="A0A834N0V5"/>
<proteinExistence type="predicted"/>
<evidence type="ECO:0000313" key="1">
    <source>
        <dbReference type="EMBL" id="KAF7392312.1"/>
    </source>
</evidence>
<gene>
    <name evidence="1" type="ORF">H0235_017311</name>
</gene>
<dbReference type="Proteomes" id="UP000600918">
    <property type="component" value="Unassembled WGS sequence"/>
</dbReference>
<sequence>MHEATCNFGFDNNDLDYDSNNEVEMDHQRINRIVCRNYLDKSKAKQHSTLHCNMHEQTLHFIEIICDVILHNHARPSPMGRGGDFRAS</sequence>
<evidence type="ECO:0000313" key="2">
    <source>
        <dbReference type="Proteomes" id="UP000600918"/>
    </source>
</evidence>